<dbReference type="AlphaFoldDB" id="A0A1I7WU88"/>
<name>A0A1I7WU88_HETBA</name>
<reference evidence="2" key="1">
    <citation type="submission" date="2016-11" db="UniProtKB">
        <authorList>
            <consortium name="WormBaseParasite"/>
        </authorList>
    </citation>
    <scope>IDENTIFICATION</scope>
</reference>
<accession>A0A1I7WU88</accession>
<keyword evidence="1" id="KW-1185">Reference proteome</keyword>
<sequence length="23" mass="2770">MQRLISLSKILFIKNFINVDTIY</sequence>
<evidence type="ECO:0000313" key="1">
    <source>
        <dbReference type="Proteomes" id="UP000095283"/>
    </source>
</evidence>
<dbReference type="WBParaSite" id="Hba_08693">
    <property type="protein sequence ID" value="Hba_08693"/>
    <property type="gene ID" value="Hba_08693"/>
</dbReference>
<proteinExistence type="predicted"/>
<organism evidence="1 2">
    <name type="scientific">Heterorhabditis bacteriophora</name>
    <name type="common">Entomopathogenic nematode worm</name>
    <dbReference type="NCBI Taxonomy" id="37862"/>
    <lineage>
        <taxon>Eukaryota</taxon>
        <taxon>Metazoa</taxon>
        <taxon>Ecdysozoa</taxon>
        <taxon>Nematoda</taxon>
        <taxon>Chromadorea</taxon>
        <taxon>Rhabditida</taxon>
        <taxon>Rhabditina</taxon>
        <taxon>Rhabditomorpha</taxon>
        <taxon>Strongyloidea</taxon>
        <taxon>Heterorhabditidae</taxon>
        <taxon>Heterorhabditis</taxon>
    </lineage>
</organism>
<evidence type="ECO:0000313" key="2">
    <source>
        <dbReference type="WBParaSite" id="Hba_08693"/>
    </source>
</evidence>
<protein>
    <submittedName>
        <fullName evidence="2">Uncharacterized protein</fullName>
    </submittedName>
</protein>
<dbReference type="Proteomes" id="UP000095283">
    <property type="component" value="Unplaced"/>
</dbReference>